<gene>
    <name evidence="3" type="ORF">COO92_19355</name>
</gene>
<keyword evidence="2" id="KW-0812">Transmembrane</keyword>
<keyword evidence="2" id="KW-1133">Transmembrane helix</keyword>
<feature type="region of interest" description="Disordered" evidence="1">
    <location>
        <begin position="1"/>
        <end position="20"/>
    </location>
</feature>
<dbReference type="EMBL" id="NXGX01000009">
    <property type="protein sequence ID" value="PKR56804.1"/>
    <property type="molecule type" value="Genomic_DNA"/>
</dbReference>
<feature type="transmembrane region" description="Helical" evidence="2">
    <location>
        <begin position="134"/>
        <end position="160"/>
    </location>
</feature>
<comment type="caution">
    <text evidence="3">The sequence shown here is derived from an EMBL/GenBank/DDBJ whole genome shotgun (WGS) entry which is preliminary data.</text>
</comment>
<dbReference type="AlphaFoldDB" id="A0A2N3L1W3"/>
<organism evidence="3 4">
    <name type="scientific">Thalassospira lohafexi</name>
    <dbReference type="NCBI Taxonomy" id="744227"/>
    <lineage>
        <taxon>Bacteria</taxon>
        <taxon>Pseudomonadati</taxon>
        <taxon>Pseudomonadota</taxon>
        <taxon>Alphaproteobacteria</taxon>
        <taxon>Rhodospirillales</taxon>
        <taxon>Thalassospiraceae</taxon>
        <taxon>Thalassospira</taxon>
    </lineage>
</organism>
<evidence type="ECO:0000313" key="4">
    <source>
        <dbReference type="Proteomes" id="UP000233332"/>
    </source>
</evidence>
<keyword evidence="4" id="KW-1185">Reference proteome</keyword>
<evidence type="ECO:0000256" key="2">
    <source>
        <dbReference type="SAM" id="Phobius"/>
    </source>
</evidence>
<evidence type="ECO:0000256" key="1">
    <source>
        <dbReference type="SAM" id="MobiDB-lite"/>
    </source>
</evidence>
<sequence length="308" mass="33576">MYHAKPLNKGDCDDGSPKQGNDVTGIRTSFSMIFAMAVTLWPFAASADFRKSDLKADPSGQFYCDETMDWCFGLAQKPSNAGEGHTPLLLVLRDGKEVTRQEIILGKRRHDGNGGWRKTGIWPHRFHDPQRRGAFLMGIVTTTTVGYSGGGASVAMLSLIRVDPTPGNSPTGTPPVLGMVATVPLEASKMIRACFSEQDAIDRHQVCHDEYDFEASITPLSDVGAQVDGDDAGQGNMPSLQYVARASRFPPNADLGTDSSVRPPLSKQEMVRAPDLACSFDAVFRFDRKAQIYETDLPIEGCETYLIP</sequence>
<accession>A0A2N3L1W3</accession>
<name>A0A2N3L1W3_9PROT</name>
<evidence type="ECO:0000313" key="3">
    <source>
        <dbReference type="EMBL" id="PKR56804.1"/>
    </source>
</evidence>
<dbReference type="Proteomes" id="UP000233332">
    <property type="component" value="Unassembled WGS sequence"/>
</dbReference>
<reference evidence="3 4" key="1">
    <citation type="submission" date="2017-09" db="EMBL/GenBank/DDBJ databases">
        <title>Biodiversity and function of Thalassospira species in the particle-attached aromatic-hydrocarbon-degrading consortia from the surface seawater of the China South Sea.</title>
        <authorList>
            <person name="Dong C."/>
            <person name="Lai Q."/>
            <person name="Shao Z."/>
        </authorList>
    </citation>
    <scope>NUCLEOTIDE SEQUENCE [LARGE SCALE GENOMIC DNA]</scope>
    <source>
        <strain evidence="3 4">139Z-12</strain>
    </source>
</reference>
<protein>
    <submittedName>
        <fullName evidence="3">Uncharacterized protein</fullName>
    </submittedName>
</protein>
<feature type="transmembrane region" description="Helical" evidence="2">
    <location>
        <begin position="26"/>
        <end position="45"/>
    </location>
</feature>
<keyword evidence="2" id="KW-0472">Membrane</keyword>
<proteinExistence type="predicted"/>